<evidence type="ECO:0000313" key="2">
    <source>
        <dbReference type="Proteomes" id="UP000886501"/>
    </source>
</evidence>
<reference evidence="1" key="1">
    <citation type="submission" date="2019-10" db="EMBL/GenBank/DDBJ databases">
        <authorList>
            <consortium name="DOE Joint Genome Institute"/>
            <person name="Kuo A."/>
            <person name="Miyauchi S."/>
            <person name="Kiss E."/>
            <person name="Drula E."/>
            <person name="Kohler A."/>
            <person name="Sanchez-Garcia M."/>
            <person name="Andreopoulos B."/>
            <person name="Barry K.W."/>
            <person name="Bonito G."/>
            <person name="Buee M."/>
            <person name="Carver A."/>
            <person name="Chen C."/>
            <person name="Cichocki N."/>
            <person name="Clum A."/>
            <person name="Culley D."/>
            <person name="Crous P.W."/>
            <person name="Fauchery L."/>
            <person name="Girlanda M."/>
            <person name="Hayes R."/>
            <person name="Keri Z."/>
            <person name="Labutti K."/>
            <person name="Lipzen A."/>
            <person name="Lombard V."/>
            <person name="Magnuson J."/>
            <person name="Maillard F."/>
            <person name="Morin E."/>
            <person name="Murat C."/>
            <person name="Nolan M."/>
            <person name="Ohm R."/>
            <person name="Pangilinan J."/>
            <person name="Pereira M."/>
            <person name="Perotto S."/>
            <person name="Peter M."/>
            <person name="Riley R."/>
            <person name="Sitrit Y."/>
            <person name="Stielow B."/>
            <person name="Szollosi G."/>
            <person name="Zifcakova L."/>
            <person name="Stursova M."/>
            <person name="Spatafora J.W."/>
            <person name="Tedersoo L."/>
            <person name="Vaario L.-M."/>
            <person name="Yamada A."/>
            <person name="Yan M."/>
            <person name="Wang P."/>
            <person name="Xu J."/>
            <person name="Bruns T."/>
            <person name="Baldrian P."/>
            <person name="Vilgalys R."/>
            <person name="Henrissat B."/>
            <person name="Grigoriev I.V."/>
            <person name="Hibbett D."/>
            <person name="Nagy L.G."/>
            <person name="Martin F.M."/>
        </authorList>
    </citation>
    <scope>NUCLEOTIDE SEQUENCE</scope>
    <source>
        <strain evidence="1">P2</strain>
    </source>
</reference>
<sequence>MATTDSVSVFAEGTFEDQIRELVDYLARGLSGDDRQNTFGQILELIKTVPLPEGETPQRPPAISRENQAKVLSLLVLEVKGLGEGSEKEVEGFFNLLFAHLFNLFPIDSDEIKVHVNALLKAITSPKGQFSSQYRLLSFLFNAIPRNSALRLTVYETLIRQASSHDKVELLQIAPESIERWTSEWAITPEQKFGFLRLLVEVFEKAGQSTTSYQYLLISLRNLPPDSPHAESSAIRAISASLRLPSVFDFDTLFKIDAMIKLQGHELFSLLKVFLSGGLEDYKNWESEHSASIEKYGLDKAQLERKIRLLTLASLGFQNIGKDVPYATLASALQVDQSEVERWVIDVIRAGLVSGKLSQSSRVFHITRSTSRVFERDQWIALEQRLVAWQTGLAAVLAVVTSAREKGNERSIGDNYKIASTESTTQAPSVAA</sequence>
<keyword evidence="2" id="KW-1185">Reference proteome</keyword>
<accession>A0ACB6ZPZ0</accession>
<protein>
    <submittedName>
        <fullName evidence="1">PCI-domain-containing protein</fullName>
    </submittedName>
</protein>
<gene>
    <name evidence="1" type="ORF">BDM02DRAFT_3162599</name>
</gene>
<proteinExistence type="predicted"/>
<comment type="caution">
    <text evidence="1">The sequence shown here is derived from an EMBL/GenBank/DDBJ whole genome shotgun (WGS) entry which is preliminary data.</text>
</comment>
<name>A0ACB6ZPZ0_THEGA</name>
<dbReference type="Proteomes" id="UP000886501">
    <property type="component" value="Unassembled WGS sequence"/>
</dbReference>
<organism evidence="1 2">
    <name type="scientific">Thelephora ganbajun</name>
    <name type="common">Ganba fungus</name>
    <dbReference type="NCBI Taxonomy" id="370292"/>
    <lineage>
        <taxon>Eukaryota</taxon>
        <taxon>Fungi</taxon>
        <taxon>Dikarya</taxon>
        <taxon>Basidiomycota</taxon>
        <taxon>Agaricomycotina</taxon>
        <taxon>Agaricomycetes</taxon>
        <taxon>Thelephorales</taxon>
        <taxon>Thelephoraceae</taxon>
        <taxon>Thelephora</taxon>
    </lineage>
</organism>
<evidence type="ECO:0000313" key="1">
    <source>
        <dbReference type="EMBL" id="KAF9651741.1"/>
    </source>
</evidence>
<dbReference type="EMBL" id="MU117973">
    <property type="protein sequence ID" value="KAF9651741.1"/>
    <property type="molecule type" value="Genomic_DNA"/>
</dbReference>
<reference evidence="1" key="2">
    <citation type="journal article" date="2020" name="Nat. Commun.">
        <title>Large-scale genome sequencing of mycorrhizal fungi provides insights into the early evolution of symbiotic traits.</title>
        <authorList>
            <person name="Miyauchi S."/>
            <person name="Kiss E."/>
            <person name="Kuo A."/>
            <person name="Drula E."/>
            <person name="Kohler A."/>
            <person name="Sanchez-Garcia M."/>
            <person name="Morin E."/>
            <person name="Andreopoulos B."/>
            <person name="Barry K.W."/>
            <person name="Bonito G."/>
            <person name="Buee M."/>
            <person name="Carver A."/>
            <person name="Chen C."/>
            <person name="Cichocki N."/>
            <person name="Clum A."/>
            <person name="Culley D."/>
            <person name="Crous P.W."/>
            <person name="Fauchery L."/>
            <person name="Girlanda M."/>
            <person name="Hayes R.D."/>
            <person name="Keri Z."/>
            <person name="LaButti K."/>
            <person name="Lipzen A."/>
            <person name="Lombard V."/>
            <person name="Magnuson J."/>
            <person name="Maillard F."/>
            <person name="Murat C."/>
            <person name="Nolan M."/>
            <person name="Ohm R.A."/>
            <person name="Pangilinan J."/>
            <person name="Pereira M.F."/>
            <person name="Perotto S."/>
            <person name="Peter M."/>
            <person name="Pfister S."/>
            <person name="Riley R."/>
            <person name="Sitrit Y."/>
            <person name="Stielow J.B."/>
            <person name="Szollosi G."/>
            <person name="Zifcakova L."/>
            <person name="Stursova M."/>
            <person name="Spatafora J.W."/>
            <person name="Tedersoo L."/>
            <person name="Vaario L.M."/>
            <person name="Yamada A."/>
            <person name="Yan M."/>
            <person name="Wang P."/>
            <person name="Xu J."/>
            <person name="Bruns T."/>
            <person name="Baldrian P."/>
            <person name="Vilgalys R."/>
            <person name="Dunand C."/>
            <person name="Henrissat B."/>
            <person name="Grigoriev I.V."/>
            <person name="Hibbett D."/>
            <person name="Nagy L.G."/>
            <person name="Martin F.M."/>
        </authorList>
    </citation>
    <scope>NUCLEOTIDE SEQUENCE</scope>
    <source>
        <strain evidence="1">P2</strain>
    </source>
</reference>